<name>A0ABV0VB58_9TELE</name>
<proteinExistence type="predicted"/>
<keyword evidence="2" id="KW-1185">Reference proteome</keyword>
<accession>A0ABV0VB58</accession>
<gene>
    <name evidence="1" type="ORF">ILYODFUR_038161</name>
</gene>
<dbReference type="EMBL" id="JAHRIQ010101827">
    <property type="protein sequence ID" value="MEQ2253977.1"/>
    <property type="molecule type" value="Genomic_DNA"/>
</dbReference>
<evidence type="ECO:0000313" key="2">
    <source>
        <dbReference type="Proteomes" id="UP001482620"/>
    </source>
</evidence>
<evidence type="ECO:0000313" key="1">
    <source>
        <dbReference type="EMBL" id="MEQ2253977.1"/>
    </source>
</evidence>
<dbReference type="PROSITE" id="PS51257">
    <property type="entry name" value="PROKAR_LIPOPROTEIN"/>
    <property type="match status" value="1"/>
</dbReference>
<comment type="caution">
    <text evidence="1">The sequence shown here is derived from an EMBL/GenBank/DDBJ whole genome shotgun (WGS) entry which is preliminary data.</text>
</comment>
<sequence>MDLSCRSHHALYFSLYFGFSCDSGSSDAHASLTDDSCLCGLPGEEPSDFTSKSQTLQNCPLISCRGAGCDFLTSITFFLLGQVLKIIDNVFFTFTFKLILKAFNF</sequence>
<organism evidence="1 2">
    <name type="scientific">Ilyodon furcidens</name>
    <name type="common">goldbreast splitfin</name>
    <dbReference type="NCBI Taxonomy" id="33524"/>
    <lineage>
        <taxon>Eukaryota</taxon>
        <taxon>Metazoa</taxon>
        <taxon>Chordata</taxon>
        <taxon>Craniata</taxon>
        <taxon>Vertebrata</taxon>
        <taxon>Euteleostomi</taxon>
        <taxon>Actinopterygii</taxon>
        <taxon>Neopterygii</taxon>
        <taxon>Teleostei</taxon>
        <taxon>Neoteleostei</taxon>
        <taxon>Acanthomorphata</taxon>
        <taxon>Ovalentaria</taxon>
        <taxon>Atherinomorphae</taxon>
        <taxon>Cyprinodontiformes</taxon>
        <taxon>Goodeidae</taxon>
        <taxon>Ilyodon</taxon>
    </lineage>
</organism>
<reference evidence="1 2" key="1">
    <citation type="submission" date="2021-06" db="EMBL/GenBank/DDBJ databases">
        <authorList>
            <person name="Palmer J.M."/>
        </authorList>
    </citation>
    <scope>NUCLEOTIDE SEQUENCE [LARGE SCALE GENOMIC DNA]</scope>
    <source>
        <strain evidence="2">if_2019</strain>
        <tissue evidence="1">Muscle</tissue>
    </source>
</reference>
<protein>
    <submittedName>
        <fullName evidence="1">Uncharacterized protein</fullName>
    </submittedName>
</protein>
<dbReference type="Proteomes" id="UP001482620">
    <property type="component" value="Unassembled WGS sequence"/>
</dbReference>